<dbReference type="GO" id="GO:0030001">
    <property type="term" value="P:metal ion transport"/>
    <property type="evidence" value="ECO:0007669"/>
    <property type="project" value="InterPro"/>
</dbReference>
<dbReference type="EMBL" id="DWUP01000086">
    <property type="protein sequence ID" value="HJD52903.1"/>
    <property type="molecule type" value="Genomic_DNA"/>
</dbReference>
<keyword evidence="3" id="KW-0732">Signal</keyword>
<evidence type="ECO:0000256" key="1">
    <source>
        <dbReference type="ARBA" id="ARBA00011028"/>
    </source>
</evidence>
<dbReference type="InterPro" id="IPR006129">
    <property type="entry name" value="AdhesinB"/>
</dbReference>
<dbReference type="PANTHER" id="PTHR42953">
    <property type="entry name" value="HIGH-AFFINITY ZINC UPTAKE SYSTEM PROTEIN ZNUA-RELATED"/>
    <property type="match status" value="1"/>
</dbReference>
<reference evidence="4" key="2">
    <citation type="submission" date="2021-04" db="EMBL/GenBank/DDBJ databases">
        <authorList>
            <person name="Gilroy R."/>
        </authorList>
    </citation>
    <scope>NUCLEOTIDE SEQUENCE</scope>
    <source>
        <strain evidence="4">MalCec1-1739</strain>
    </source>
</reference>
<comment type="similarity">
    <text evidence="1">Belongs to the bacterial solute-binding protein 9 family.</text>
</comment>
<dbReference type="Pfam" id="PF01297">
    <property type="entry name" value="ZnuA"/>
    <property type="match status" value="1"/>
</dbReference>
<sequence>MKQTIMTLIAAITILTGCGGTHRDDDTRLTVAVSIEPQRYFVEQIAGDKAEVKTLVPSGAKPETYDLTPAQIIDLSHCKAYFTMGHMPFERTWADNYSDTHPHTNIINLSHGIEPIMTDHTHDSPAVSDTGHVFVEPHTWMSVANALIIARNVRDGLCIADPGNKAYYDSRCDTLCQRLKRLDRHIRTMLADADSTFLIYHPALSYFARDYGLTQVSIEREGKEPSPREMKDIIDRATAIGIRVLFIQPEYDDRAARTLTGETGTAIVKVNPLAYDWEKEMTAIAAALSHDRHPAQ</sequence>
<reference evidence="4" key="1">
    <citation type="journal article" date="2021" name="PeerJ">
        <title>Extensive microbial diversity within the chicken gut microbiome revealed by metagenomics and culture.</title>
        <authorList>
            <person name="Gilroy R."/>
            <person name="Ravi A."/>
            <person name="Getino M."/>
            <person name="Pursley I."/>
            <person name="Horton D.L."/>
            <person name="Alikhan N.F."/>
            <person name="Baker D."/>
            <person name="Gharbi K."/>
            <person name="Hall N."/>
            <person name="Watson M."/>
            <person name="Adriaenssens E.M."/>
            <person name="Foster-Nyarko E."/>
            <person name="Jarju S."/>
            <person name="Secka A."/>
            <person name="Antonio M."/>
            <person name="Oren A."/>
            <person name="Chaudhuri R.R."/>
            <person name="La Ragione R."/>
            <person name="Hildebrand F."/>
            <person name="Pallen M.J."/>
        </authorList>
    </citation>
    <scope>NUCLEOTIDE SEQUENCE</scope>
    <source>
        <strain evidence="4">MalCec1-1739</strain>
    </source>
</reference>
<evidence type="ECO:0000256" key="3">
    <source>
        <dbReference type="ARBA" id="ARBA00022729"/>
    </source>
</evidence>
<keyword evidence="2" id="KW-0813">Transport</keyword>
<gene>
    <name evidence="4" type="ORF">IAA93_04165</name>
</gene>
<protein>
    <submittedName>
        <fullName evidence="4">Zinc ABC transporter substrate-binding protein</fullName>
    </submittedName>
</protein>
<dbReference type="AlphaFoldDB" id="A0A9D2UI69"/>
<name>A0A9D2UI69_9BACT</name>
<evidence type="ECO:0000313" key="5">
    <source>
        <dbReference type="Proteomes" id="UP000787625"/>
    </source>
</evidence>
<dbReference type="InterPro" id="IPR050492">
    <property type="entry name" value="Bact_metal-bind_prot9"/>
</dbReference>
<dbReference type="Gene3D" id="3.40.50.1980">
    <property type="entry name" value="Nitrogenase molybdenum iron protein domain"/>
    <property type="match status" value="2"/>
</dbReference>
<evidence type="ECO:0000256" key="2">
    <source>
        <dbReference type="ARBA" id="ARBA00022448"/>
    </source>
</evidence>
<accession>A0A9D2UI69</accession>
<dbReference type="Proteomes" id="UP000787625">
    <property type="component" value="Unassembled WGS sequence"/>
</dbReference>
<dbReference type="PROSITE" id="PS51257">
    <property type="entry name" value="PROKAR_LIPOPROTEIN"/>
    <property type="match status" value="1"/>
</dbReference>
<dbReference type="PANTHER" id="PTHR42953:SF3">
    <property type="entry name" value="HIGH-AFFINITY ZINC UPTAKE SYSTEM PROTEIN ZNUA"/>
    <property type="match status" value="1"/>
</dbReference>
<dbReference type="InterPro" id="IPR006127">
    <property type="entry name" value="ZnuA-like"/>
</dbReference>
<dbReference type="GO" id="GO:0046872">
    <property type="term" value="F:metal ion binding"/>
    <property type="evidence" value="ECO:0007669"/>
    <property type="project" value="InterPro"/>
</dbReference>
<comment type="caution">
    <text evidence="4">The sequence shown here is derived from an EMBL/GenBank/DDBJ whole genome shotgun (WGS) entry which is preliminary data.</text>
</comment>
<evidence type="ECO:0000313" key="4">
    <source>
        <dbReference type="EMBL" id="HJD52903.1"/>
    </source>
</evidence>
<organism evidence="4 5">
    <name type="scientific">Candidatus Avibacteroides avistercoris</name>
    <dbReference type="NCBI Taxonomy" id="2840690"/>
    <lineage>
        <taxon>Bacteria</taxon>
        <taxon>Pseudomonadati</taxon>
        <taxon>Bacteroidota</taxon>
        <taxon>Bacteroidia</taxon>
        <taxon>Bacteroidales</taxon>
        <taxon>Bacteroidaceae</taxon>
        <taxon>Bacteroidaceae incertae sedis</taxon>
        <taxon>Candidatus Avibacteroides</taxon>
    </lineage>
</organism>
<dbReference type="GO" id="GO:0007155">
    <property type="term" value="P:cell adhesion"/>
    <property type="evidence" value="ECO:0007669"/>
    <property type="project" value="InterPro"/>
</dbReference>
<dbReference type="PRINTS" id="PR00691">
    <property type="entry name" value="ADHESINB"/>
</dbReference>
<proteinExistence type="inferred from homology"/>
<dbReference type="SUPFAM" id="SSF53807">
    <property type="entry name" value="Helical backbone' metal receptor"/>
    <property type="match status" value="1"/>
</dbReference>